<evidence type="ECO:0000313" key="2">
    <source>
        <dbReference type="EMBL" id="SVD06921.1"/>
    </source>
</evidence>
<sequence>MTYIPVEVFIECVQTSGIKDRYEYYELHRRGIVPTDLMPKSPAVAYVNTYQKARYQRPEVKAYRKAYQKRPEAKARMKAWRASPEYKANQQRPEVIARRKAYEQSPKRKAYQKSYMKTYHQRNKKT</sequence>
<protein>
    <submittedName>
        <fullName evidence="2">Uncharacterized protein</fullName>
    </submittedName>
</protein>
<evidence type="ECO:0000256" key="1">
    <source>
        <dbReference type="SAM" id="MobiDB-lite"/>
    </source>
</evidence>
<name>A0A382SDE1_9ZZZZ</name>
<organism evidence="2">
    <name type="scientific">marine metagenome</name>
    <dbReference type="NCBI Taxonomy" id="408172"/>
    <lineage>
        <taxon>unclassified sequences</taxon>
        <taxon>metagenomes</taxon>
        <taxon>ecological metagenomes</taxon>
    </lineage>
</organism>
<reference evidence="2" key="1">
    <citation type="submission" date="2018-05" db="EMBL/GenBank/DDBJ databases">
        <authorList>
            <person name="Lanie J.A."/>
            <person name="Ng W.-L."/>
            <person name="Kazmierczak K.M."/>
            <person name="Andrzejewski T.M."/>
            <person name="Davidsen T.M."/>
            <person name="Wayne K.J."/>
            <person name="Tettelin H."/>
            <person name="Glass J.I."/>
            <person name="Rusch D."/>
            <person name="Podicherti R."/>
            <person name="Tsui H.-C.T."/>
            <person name="Winkler M.E."/>
        </authorList>
    </citation>
    <scope>NUCLEOTIDE SEQUENCE</scope>
</reference>
<feature type="region of interest" description="Disordered" evidence="1">
    <location>
        <begin position="78"/>
        <end position="126"/>
    </location>
</feature>
<dbReference type="AlphaFoldDB" id="A0A382SDE1"/>
<accession>A0A382SDE1</accession>
<feature type="compositionally biased region" description="Basic and acidic residues" evidence="1">
    <location>
        <begin position="95"/>
        <end position="106"/>
    </location>
</feature>
<proteinExistence type="predicted"/>
<gene>
    <name evidence="2" type="ORF">METZ01_LOCUS359775</name>
</gene>
<dbReference type="EMBL" id="UINC01127658">
    <property type="protein sequence ID" value="SVD06921.1"/>
    <property type="molecule type" value="Genomic_DNA"/>
</dbReference>